<feature type="signal peptide" evidence="1">
    <location>
        <begin position="1"/>
        <end position="22"/>
    </location>
</feature>
<reference evidence="2 3" key="1">
    <citation type="submission" date="2014-12" db="EMBL/GenBank/DDBJ databases">
        <title>Genome sequence of Flavobacterium beibuense RSKm HC5.</title>
        <authorList>
            <person name="Kim J.F."/>
            <person name="Song J.Y."/>
            <person name="Kwak M.-J."/>
            <person name="Lee S.-W."/>
        </authorList>
    </citation>
    <scope>NUCLEOTIDE SEQUENCE [LARGE SCALE GENOMIC DNA]</scope>
    <source>
        <strain evidence="2 3">RSKm HC5</strain>
    </source>
</reference>
<comment type="caution">
    <text evidence="2">The sequence shown here is derived from an EMBL/GenBank/DDBJ whole genome shotgun (WGS) entry which is preliminary data.</text>
</comment>
<dbReference type="PROSITE" id="PS51257">
    <property type="entry name" value="PROKAR_LIPOPROTEIN"/>
    <property type="match status" value="1"/>
</dbReference>
<organism evidence="2 3">
    <name type="scientific">Flavobacterium beibuense</name>
    <dbReference type="NCBI Taxonomy" id="657326"/>
    <lineage>
        <taxon>Bacteria</taxon>
        <taxon>Pseudomonadati</taxon>
        <taxon>Bacteroidota</taxon>
        <taxon>Flavobacteriia</taxon>
        <taxon>Flavobacteriales</taxon>
        <taxon>Flavobacteriaceae</taxon>
        <taxon>Flavobacterium</taxon>
    </lineage>
</organism>
<gene>
    <name evidence="2" type="ORF">NU09_0646</name>
</gene>
<dbReference type="RefSeq" id="WP_129749815.1">
    <property type="nucleotide sequence ID" value="NZ_JUIW01000002.1"/>
</dbReference>
<accession>A0A444WGY1</accession>
<evidence type="ECO:0000313" key="3">
    <source>
        <dbReference type="Proteomes" id="UP000289775"/>
    </source>
</evidence>
<feature type="chain" id="PRO_5019395186" evidence="1">
    <location>
        <begin position="23"/>
        <end position="259"/>
    </location>
</feature>
<dbReference type="Proteomes" id="UP000289775">
    <property type="component" value="Unassembled WGS sequence"/>
</dbReference>
<evidence type="ECO:0000313" key="2">
    <source>
        <dbReference type="EMBL" id="RYJ45012.1"/>
    </source>
</evidence>
<dbReference type="EMBL" id="JUIW01000002">
    <property type="protein sequence ID" value="RYJ45012.1"/>
    <property type="molecule type" value="Genomic_DNA"/>
</dbReference>
<name>A0A444WGY1_9FLAO</name>
<evidence type="ECO:0000256" key="1">
    <source>
        <dbReference type="SAM" id="SignalP"/>
    </source>
</evidence>
<protein>
    <submittedName>
        <fullName evidence="2">Putative lipoprotein</fullName>
    </submittedName>
</protein>
<keyword evidence="1" id="KW-0732">Signal</keyword>
<dbReference type="AlphaFoldDB" id="A0A444WGY1"/>
<proteinExistence type="predicted"/>
<keyword evidence="2" id="KW-0449">Lipoprotein</keyword>
<keyword evidence="3" id="KW-1185">Reference proteome</keyword>
<sequence>MKKNHYLLLIFSLFLISCSSDDDSSVSGVNNAIPLSTGNYWVYDITMEGITGQDSIYISNDTTINGNIYKKFKTESFPIGFYSTSLRGNGLRNTDGKLYLSGGVDTGIPDFPLDLTISDFIIFDSNATAGTQLTSVNGSTQQQLEGFNITINYTLSSEAGESYPSFTTSNNESYNNVKASVVKLNMQVQVSIPDFPFPYTLLPAQDVVVSTQYYAENIGMIHTSTNTQYALSSLPTIELPIPQSYSQHQEETLSSYNVE</sequence>
<dbReference type="OrthoDB" id="1435518at2"/>